<dbReference type="InterPro" id="IPR026340">
    <property type="entry name" value="THII_Thiazole_biosynth_dom"/>
</dbReference>
<evidence type="ECO:0000256" key="9">
    <source>
        <dbReference type="ARBA" id="ARBA00023157"/>
    </source>
</evidence>
<dbReference type="SUPFAM" id="SSF52821">
    <property type="entry name" value="Rhodanese/Cell cycle control phosphatase"/>
    <property type="match status" value="1"/>
</dbReference>
<dbReference type="GO" id="GO:0009229">
    <property type="term" value="P:thiamine diphosphate biosynthetic process"/>
    <property type="evidence" value="ECO:0007669"/>
    <property type="project" value="UniProtKB-UniRule"/>
</dbReference>
<evidence type="ECO:0000256" key="4">
    <source>
        <dbReference type="ARBA" id="ARBA00022679"/>
    </source>
</evidence>
<dbReference type="Pfam" id="PF22025">
    <property type="entry name" value="ThiI_fer"/>
    <property type="match status" value="1"/>
</dbReference>
<comment type="pathway">
    <text evidence="11">Cofactor biosynthesis; thiamine diphosphate biosynthesis.</text>
</comment>
<dbReference type="EMBL" id="PNRF01000040">
    <property type="protein sequence ID" value="PMR72935.1"/>
    <property type="molecule type" value="Genomic_DNA"/>
</dbReference>
<dbReference type="InterPro" id="IPR020536">
    <property type="entry name" value="ThiI_AANH"/>
</dbReference>
<dbReference type="Gene3D" id="3.40.50.620">
    <property type="entry name" value="HUPs"/>
    <property type="match status" value="1"/>
</dbReference>
<dbReference type="Gene3D" id="3.40.250.10">
    <property type="entry name" value="Rhodanese-like domain"/>
    <property type="match status" value="1"/>
</dbReference>
<dbReference type="CDD" id="cd01712">
    <property type="entry name" value="PPase_ThiI"/>
    <property type="match status" value="1"/>
</dbReference>
<evidence type="ECO:0000313" key="14">
    <source>
        <dbReference type="EMBL" id="PMR72935.1"/>
    </source>
</evidence>
<keyword evidence="10" id="KW-0676">Redox-active center</keyword>
<dbReference type="InterPro" id="IPR049961">
    <property type="entry name" value="ThiI_N"/>
</dbReference>
<reference evidence="14 15" key="1">
    <citation type="submission" date="2018-01" db="EMBL/GenBank/DDBJ databases">
        <title>Halomonas endophytica sp. nov., isolated from storage liquid in the stems of Populus euphratica.</title>
        <authorList>
            <person name="Chen C."/>
        </authorList>
    </citation>
    <scope>NUCLEOTIDE SEQUENCE [LARGE SCALE GENOMIC DNA]</scope>
    <source>
        <strain evidence="14 15">MC28</strain>
    </source>
</reference>
<feature type="domain" description="Rhodanese" evidence="12">
    <location>
        <begin position="412"/>
        <end position="491"/>
    </location>
</feature>
<dbReference type="InterPro" id="IPR050102">
    <property type="entry name" value="tRNA_sulfurtransferase_ThiI"/>
</dbReference>
<dbReference type="NCBIfam" id="TIGR04271">
    <property type="entry name" value="ThiI_C_thiazole"/>
    <property type="match status" value="1"/>
</dbReference>
<dbReference type="CDD" id="cd00158">
    <property type="entry name" value="RHOD"/>
    <property type="match status" value="1"/>
</dbReference>
<dbReference type="GO" id="GO:0004810">
    <property type="term" value="F:CCA tRNA nucleotidyltransferase activity"/>
    <property type="evidence" value="ECO:0007669"/>
    <property type="project" value="InterPro"/>
</dbReference>
<comment type="caution">
    <text evidence="14">The sequence shown here is derived from an EMBL/GenBank/DDBJ whole genome shotgun (WGS) entry which is preliminary data.</text>
</comment>
<dbReference type="InterPro" id="IPR054173">
    <property type="entry name" value="ThiI_fer"/>
</dbReference>
<keyword evidence="15" id="KW-1185">Reference proteome</keyword>
<dbReference type="Proteomes" id="UP000235803">
    <property type="component" value="Unassembled WGS sequence"/>
</dbReference>
<evidence type="ECO:0000256" key="2">
    <source>
        <dbReference type="ARBA" id="ARBA00022490"/>
    </source>
</evidence>
<sequence>MYYLLKLFPEITIKSRSVRRQMTRCLVGNVRNVLRPLGEDVQVRGGWDALAVKVPDGMTPHWLHQLVARLTRTPGIHEVQAVEDLPFLSFDETARHLLPVWQDAIEDRCFRVTVKRRGHHDFTSEDLERHLGQALRDAVPSARVNLKRPDVEVRVDVADDRLRLVRQRWPGLGGYPLGVQGQSVTLISGGYDSPVAAWKMMRRGIKNHFMFFDLGGVDHEAAVREVAHHLWETYGSSHRVHFFSVPFAGVVAEMQRSIPDGLIGVVLKRMMVRAASRIADRSRIPMLVTGDAIAQVSSQSLTNLALIDSVSDLPILRPLIAEDKQDIINMARQIGTARFAEVMPEVCGAISQRPNTQAQRSKVLAAEEAFDFASLDIAIENSTIIRSDRLMEHLPRREPELHVIKGVQALAEESAVSVIDIRPPVERESAPLTLPETECLLIPFYDLQATAGTLPDDRRYLLYCNQGMMSRMQALHLHDRGLTHFGVYRELSE</sequence>
<dbReference type="GO" id="GO:0000049">
    <property type="term" value="F:tRNA binding"/>
    <property type="evidence" value="ECO:0007669"/>
    <property type="project" value="UniProtKB-UniRule"/>
</dbReference>
<dbReference type="PROSITE" id="PS51165">
    <property type="entry name" value="THUMP"/>
    <property type="match status" value="1"/>
</dbReference>
<dbReference type="RefSeq" id="WP_102655019.1">
    <property type="nucleotide sequence ID" value="NZ_PNRF01000040.1"/>
</dbReference>
<accession>A0A2N7TXP8</accession>
<dbReference type="InterPro" id="IPR001763">
    <property type="entry name" value="Rhodanese-like_dom"/>
</dbReference>
<dbReference type="GO" id="GO:0009228">
    <property type="term" value="P:thiamine biosynthetic process"/>
    <property type="evidence" value="ECO:0007669"/>
    <property type="project" value="UniProtKB-KW"/>
</dbReference>
<keyword evidence="6 11" id="KW-0067">ATP-binding</keyword>
<comment type="similarity">
    <text evidence="11">Belongs to the ThiI family.</text>
</comment>
<feature type="binding site" evidence="11">
    <location>
        <position position="299"/>
    </location>
    <ligand>
        <name>ATP</name>
        <dbReference type="ChEBI" id="CHEBI:30616"/>
    </ligand>
</feature>
<comment type="function">
    <text evidence="11">Catalyzes the ATP-dependent transfer of a sulfur to tRNA to produce 4-thiouridine in position 8 of tRNAs, which functions as a near-UV photosensor. Also catalyzes the transfer of sulfur to the sulfur carrier protein ThiS, forming ThiS-thiocarboxylate. This is a step in the synthesis of thiazole, in the thiamine biosynthesis pathway. The sulfur is donated as persulfide by IscS.</text>
</comment>
<keyword evidence="8 11" id="KW-0784">Thiamine biosynthesis</keyword>
<evidence type="ECO:0000256" key="8">
    <source>
        <dbReference type="ARBA" id="ARBA00022977"/>
    </source>
</evidence>
<organism evidence="14 15">
    <name type="scientific">Billgrantia endophytica</name>
    <dbReference type="NCBI Taxonomy" id="2033802"/>
    <lineage>
        <taxon>Bacteria</taxon>
        <taxon>Pseudomonadati</taxon>
        <taxon>Pseudomonadota</taxon>
        <taxon>Gammaproteobacteria</taxon>
        <taxon>Oceanospirillales</taxon>
        <taxon>Halomonadaceae</taxon>
        <taxon>Billgrantia</taxon>
    </lineage>
</organism>
<evidence type="ECO:0000313" key="15">
    <source>
        <dbReference type="Proteomes" id="UP000235803"/>
    </source>
</evidence>
<keyword evidence="4 11" id="KW-0808">Transferase</keyword>
<protein>
    <recommendedName>
        <fullName evidence="11">tRNA sulfurtransferase</fullName>
        <ecNumber evidence="11">2.8.1.4</ecNumber>
    </recommendedName>
    <alternativeName>
        <fullName evidence="11">Sulfur carrier protein ThiS sulfurtransferase</fullName>
    </alternativeName>
    <alternativeName>
        <fullName evidence="11">Thiamine biosynthesis protein ThiI</fullName>
    </alternativeName>
    <alternativeName>
        <fullName evidence="11">tRNA 4-thiouridine synthase</fullName>
    </alternativeName>
</protein>
<dbReference type="HAMAP" id="MF_00021">
    <property type="entry name" value="ThiI"/>
    <property type="match status" value="1"/>
</dbReference>
<keyword evidence="7 11" id="KW-0694">RNA-binding</keyword>
<evidence type="ECO:0000256" key="11">
    <source>
        <dbReference type="HAMAP-Rule" id="MF_00021"/>
    </source>
</evidence>
<comment type="catalytic activity">
    <reaction evidence="11">
        <text>[ThiS sulfur-carrier protein]-C-terminal Gly-Gly-AMP + S-sulfanyl-L-cysteinyl-[cysteine desulfurase] + AH2 = [ThiS sulfur-carrier protein]-C-terminal-Gly-aminoethanethioate + L-cysteinyl-[cysteine desulfurase] + A + AMP + 2 H(+)</text>
        <dbReference type="Rhea" id="RHEA:43340"/>
        <dbReference type="Rhea" id="RHEA-COMP:12157"/>
        <dbReference type="Rhea" id="RHEA-COMP:12158"/>
        <dbReference type="Rhea" id="RHEA-COMP:12910"/>
        <dbReference type="Rhea" id="RHEA-COMP:19908"/>
        <dbReference type="ChEBI" id="CHEBI:13193"/>
        <dbReference type="ChEBI" id="CHEBI:15378"/>
        <dbReference type="ChEBI" id="CHEBI:17499"/>
        <dbReference type="ChEBI" id="CHEBI:29950"/>
        <dbReference type="ChEBI" id="CHEBI:61963"/>
        <dbReference type="ChEBI" id="CHEBI:90618"/>
        <dbReference type="ChEBI" id="CHEBI:232372"/>
        <dbReference type="ChEBI" id="CHEBI:456215"/>
    </reaction>
</comment>
<dbReference type="InterPro" id="IPR049962">
    <property type="entry name" value="THUMP_ThiI"/>
</dbReference>
<dbReference type="Pfam" id="PF02568">
    <property type="entry name" value="ThiI"/>
    <property type="match status" value="1"/>
</dbReference>
<feature type="active site" description="Cysteine persulfide intermediate" evidence="11">
    <location>
        <position position="464"/>
    </location>
</feature>
<dbReference type="Gene3D" id="3.30.2130.30">
    <property type="match status" value="1"/>
</dbReference>
<dbReference type="PANTHER" id="PTHR43209:SF1">
    <property type="entry name" value="TRNA SULFURTRANSFERASE"/>
    <property type="match status" value="1"/>
</dbReference>
<dbReference type="AlphaFoldDB" id="A0A2N7TXP8"/>
<feature type="binding site" evidence="11">
    <location>
        <position position="268"/>
    </location>
    <ligand>
        <name>ATP</name>
        <dbReference type="ChEBI" id="CHEBI:30616"/>
    </ligand>
</feature>
<evidence type="ECO:0000256" key="1">
    <source>
        <dbReference type="ARBA" id="ARBA00004496"/>
    </source>
</evidence>
<dbReference type="GO" id="GO:0052837">
    <property type="term" value="P:thiazole biosynthetic process"/>
    <property type="evidence" value="ECO:0007669"/>
    <property type="project" value="InterPro"/>
</dbReference>
<keyword evidence="5 11" id="KW-0547">Nucleotide-binding</keyword>
<keyword evidence="3 11" id="KW-0820">tRNA-binding</keyword>
<dbReference type="InterPro" id="IPR036873">
    <property type="entry name" value="Rhodanese-like_dom_sf"/>
</dbReference>
<dbReference type="GO" id="GO:0140741">
    <property type="term" value="F:tRNA-uracil-4 sulfurtransferase activity"/>
    <property type="evidence" value="ECO:0007669"/>
    <property type="project" value="UniProtKB-EC"/>
</dbReference>
<dbReference type="SMART" id="SM00981">
    <property type="entry name" value="THUMP"/>
    <property type="match status" value="1"/>
</dbReference>
<evidence type="ECO:0000256" key="5">
    <source>
        <dbReference type="ARBA" id="ARBA00022741"/>
    </source>
</evidence>
<dbReference type="InterPro" id="IPR004114">
    <property type="entry name" value="THUMP_dom"/>
</dbReference>
<evidence type="ECO:0000256" key="7">
    <source>
        <dbReference type="ARBA" id="ARBA00022884"/>
    </source>
</evidence>
<evidence type="ECO:0000259" key="13">
    <source>
        <dbReference type="PROSITE" id="PS51165"/>
    </source>
</evidence>
<comment type="caution">
    <text evidence="11">Lacks conserved residue(s) required for the propagation of feature annotation.</text>
</comment>
<gene>
    <name evidence="11" type="primary">thiI</name>
    <name evidence="14" type="ORF">C1H69_19280</name>
</gene>
<comment type="catalytic activity">
    <reaction evidence="11">
        <text>[ThiI sulfur-carrier protein]-S-sulfanyl-L-cysteine + a uridine in tRNA + 2 reduced [2Fe-2S]-[ferredoxin] + ATP + H(+) = [ThiI sulfur-carrier protein]-L-cysteine + a 4-thiouridine in tRNA + 2 oxidized [2Fe-2S]-[ferredoxin] + AMP + diphosphate</text>
        <dbReference type="Rhea" id="RHEA:24176"/>
        <dbReference type="Rhea" id="RHEA-COMP:10000"/>
        <dbReference type="Rhea" id="RHEA-COMP:10001"/>
        <dbReference type="Rhea" id="RHEA-COMP:13337"/>
        <dbReference type="Rhea" id="RHEA-COMP:13338"/>
        <dbReference type="Rhea" id="RHEA-COMP:13339"/>
        <dbReference type="Rhea" id="RHEA-COMP:13340"/>
        <dbReference type="ChEBI" id="CHEBI:15378"/>
        <dbReference type="ChEBI" id="CHEBI:29950"/>
        <dbReference type="ChEBI" id="CHEBI:30616"/>
        <dbReference type="ChEBI" id="CHEBI:33019"/>
        <dbReference type="ChEBI" id="CHEBI:33737"/>
        <dbReference type="ChEBI" id="CHEBI:33738"/>
        <dbReference type="ChEBI" id="CHEBI:61963"/>
        <dbReference type="ChEBI" id="CHEBI:65315"/>
        <dbReference type="ChEBI" id="CHEBI:136798"/>
        <dbReference type="ChEBI" id="CHEBI:456215"/>
        <dbReference type="EC" id="2.8.1.4"/>
    </reaction>
</comment>
<dbReference type="OrthoDB" id="9773948at2"/>
<dbReference type="SUPFAM" id="SSF143437">
    <property type="entry name" value="THUMP domain-like"/>
    <property type="match status" value="1"/>
</dbReference>
<dbReference type="InterPro" id="IPR014729">
    <property type="entry name" value="Rossmann-like_a/b/a_fold"/>
</dbReference>
<dbReference type="SUPFAM" id="SSF52402">
    <property type="entry name" value="Adenine nucleotide alpha hydrolases-like"/>
    <property type="match status" value="1"/>
</dbReference>
<dbReference type="PROSITE" id="PS50206">
    <property type="entry name" value="RHODANESE_3"/>
    <property type="match status" value="1"/>
</dbReference>
<feature type="binding site" evidence="11">
    <location>
        <position position="290"/>
    </location>
    <ligand>
        <name>ATP</name>
        <dbReference type="ChEBI" id="CHEBI:30616"/>
    </ligand>
</feature>
<evidence type="ECO:0000256" key="6">
    <source>
        <dbReference type="ARBA" id="ARBA00022840"/>
    </source>
</evidence>
<proteinExistence type="inferred from homology"/>
<comment type="subcellular location">
    <subcellularLocation>
        <location evidence="1 11">Cytoplasm</location>
    </subcellularLocation>
</comment>
<feature type="binding site" evidence="11">
    <location>
        <begin position="186"/>
        <end position="187"/>
    </location>
    <ligand>
        <name>ATP</name>
        <dbReference type="ChEBI" id="CHEBI:30616"/>
    </ligand>
</feature>
<dbReference type="GO" id="GO:0002937">
    <property type="term" value="P:tRNA 4-thiouridine biosynthesis"/>
    <property type="evidence" value="ECO:0007669"/>
    <property type="project" value="TreeGrafter"/>
</dbReference>
<dbReference type="Pfam" id="PF02926">
    <property type="entry name" value="THUMP"/>
    <property type="match status" value="1"/>
</dbReference>
<dbReference type="NCBIfam" id="TIGR00342">
    <property type="entry name" value="tRNA uracil 4-sulfurtransferase ThiI"/>
    <property type="match status" value="1"/>
</dbReference>
<keyword evidence="9" id="KW-1015">Disulfide bond</keyword>
<dbReference type="CDD" id="cd11716">
    <property type="entry name" value="THUMP_ThiI"/>
    <property type="match status" value="1"/>
</dbReference>
<name>A0A2N7TXP8_9GAMM</name>
<keyword evidence="2 11" id="KW-0963">Cytoplasm</keyword>
<dbReference type="InterPro" id="IPR003720">
    <property type="entry name" value="tRNA_STrfase"/>
</dbReference>
<evidence type="ECO:0000256" key="3">
    <source>
        <dbReference type="ARBA" id="ARBA00022555"/>
    </source>
</evidence>
<dbReference type="GO" id="GO:0005524">
    <property type="term" value="F:ATP binding"/>
    <property type="evidence" value="ECO:0007669"/>
    <property type="project" value="UniProtKB-UniRule"/>
</dbReference>
<evidence type="ECO:0000259" key="12">
    <source>
        <dbReference type="PROSITE" id="PS50206"/>
    </source>
</evidence>
<dbReference type="UniPathway" id="UPA00060"/>
<evidence type="ECO:0000256" key="10">
    <source>
        <dbReference type="ARBA" id="ARBA00023284"/>
    </source>
</evidence>
<dbReference type="GO" id="GO:0005829">
    <property type="term" value="C:cytosol"/>
    <property type="evidence" value="ECO:0007669"/>
    <property type="project" value="TreeGrafter"/>
</dbReference>
<feature type="domain" description="THUMP" evidence="13">
    <location>
        <begin position="64"/>
        <end position="168"/>
    </location>
</feature>
<dbReference type="PANTHER" id="PTHR43209">
    <property type="entry name" value="TRNA SULFURTRANSFERASE"/>
    <property type="match status" value="1"/>
</dbReference>
<dbReference type="EC" id="2.8.1.4" evidence="11"/>